<gene>
    <name evidence="1" type="ORF">S101447_02711</name>
</gene>
<dbReference type="Proteomes" id="UP000195633">
    <property type="component" value="Chromosome"/>
</dbReference>
<name>A0A1Y0V781_9PROT</name>
<organism evidence="1 2">
    <name type="scientific">Acetobacter ascendens</name>
    <dbReference type="NCBI Taxonomy" id="481146"/>
    <lineage>
        <taxon>Bacteria</taxon>
        <taxon>Pseudomonadati</taxon>
        <taxon>Pseudomonadota</taxon>
        <taxon>Alphaproteobacteria</taxon>
        <taxon>Acetobacterales</taxon>
        <taxon>Acetobacteraceae</taxon>
        <taxon>Acetobacter</taxon>
    </lineage>
</organism>
<sequence>MDRSLIIDIDKSSWPKLGKLPAFPSNFHSGVTIDHINIPSMLLMIGYLTTPVASTGVSLSEFWAWVRYLPAITNHKDLRLTRSFFDLDAHQKTILSDDFGMGVPMLWLQSKLNLASIVDGRYFMQRIAASVSATQRRTAKRGPNKTPDFVACDTAGIWHVVECKGTQSGIEYSKKQLGKSGRILTGGIAQKHSIIFPASHTGQRLVAGLSIGVEQGEKSRLTIIDPEPEEPFAVATNQLYLADDAISRGVTAKALRMAGYEMTAEATAAPLGAEPSSRHYKTRSREDQRIAFVQTREQKVRAELELDRPTMLDNPIYCGRRHIIDLPRPVQVGEDEVTQVIISQGINRQIIEQLRNRPTYDEPLFGQAVGLDHRATVVKGDERTASLQIGDLLRSEIELI</sequence>
<dbReference type="RefSeq" id="WP_204251329.1">
    <property type="nucleotide sequence ID" value="NZ_CP021524.1"/>
</dbReference>
<evidence type="ECO:0000313" key="2">
    <source>
        <dbReference type="Proteomes" id="UP000195633"/>
    </source>
</evidence>
<reference evidence="1 2" key="1">
    <citation type="submission" date="2017-05" db="EMBL/GenBank/DDBJ databases">
        <title>Genome sequence of Acetobacter pasteurianus subsp. ascendens strain SRCM101447.</title>
        <authorList>
            <person name="Cho S.H."/>
        </authorList>
    </citation>
    <scope>NUCLEOTIDE SEQUENCE [LARGE SCALE GENOMIC DNA]</scope>
    <source>
        <strain evidence="1 2">SRCM101447</strain>
    </source>
</reference>
<dbReference type="EMBL" id="CP021524">
    <property type="protein sequence ID" value="ARW11749.1"/>
    <property type="molecule type" value="Genomic_DNA"/>
</dbReference>
<evidence type="ECO:0000313" key="1">
    <source>
        <dbReference type="EMBL" id="ARW11749.1"/>
    </source>
</evidence>
<protein>
    <submittedName>
        <fullName evidence="1">Uncharacterized protein</fullName>
    </submittedName>
</protein>
<dbReference type="AlphaFoldDB" id="A0A1Y0V781"/>
<accession>A0A1Y0V781</accession>
<proteinExistence type="predicted"/>